<proteinExistence type="predicted"/>
<dbReference type="RefSeq" id="WP_152096755.1">
    <property type="nucleotide sequence ID" value="NZ_AP021861.1"/>
</dbReference>
<reference evidence="2" key="1">
    <citation type="submission" date="2019-10" db="EMBL/GenBank/DDBJ databases">
        <title>Lacipirellula parvula gen. nov., sp. nov., representing a lineage of planctomycetes widespread in freshwater anoxic habitats, and description of the family Lacipirellulaceae.</title>
        <authorList>
            <person name="Dedysh S.N."/>
            <person name="Kulichevskaya I.S."/>
            <person name="Beletsky A.V."/>
            <person name="Rakitin A.L."/>
            <person name="Mardanov A.V."/>
            <person name="Ivanova A.A."/>
            <person name="Saltykova V.X."/>
            <person name="Rijpstra W.I.C."/>
            <person name="Sinninghe Damste J.S."/>
            <person name="Ravin N.V."/>
        </authorList>
    </citation>
    <scope>NUCLEOTIDE SEQUENCE [LARGE SCALE GENOMIC DNA]</scope>
    <source>
        <strain evidence="2">PX69</strain>
    </source>
</reference>
<evidence type="ECO:0000313" key="1">
    <source>
        <dbReference type="EMBL" id="BBO30404.1"/>
    </source>
</evidence>
<dbReference type="GO" id="GO:0006313">
    <property type="term" value="P:DNA transposition"/>
    <property type="evidence" value="ECO:0007669"/>
    <property type="project" value="InterPro"/>
</dbReference>
<gene>
    <name evidence="1" type="ORF">PLANPX_0016</name>
</gene>
<name>A0A5K7X187_9BACT</name>
<dbReference type="AlphaFoldDB" id="A0A5K7X187"/>
<sequence length="171" mass="19387">MSLPRQALDPSRTPWHITWGTYGTRLHGSVRPTVEREHNKRGEAFVPANAQREQAIRKILNFPPVVFTGVQREFIEAALPAVCERGGWTYRIAAAAGDHVHILCDIVPAIHGEKVRRLLKRWLGEALSTEWPLPAKATWWAEEGSNLAVKDEAYLNNVYRYIAKQRATVVK</sequence>
<dbReference type="EMBL" id="AP021861">
    <property type="protein sequence ID" value="BBO30404.1"/>
    <property type="molecule type" value="Genomic_DNA"/>
</dbReference>
<dbReference type="KEGG" id="lpav:PLANPX_0016"/>
<keyword evidence="2" id="KW-1185">Reference proteome</keyword>
<evidence type="ECO:0000313" key="2">
    <source>
        <dbReference type="Proteomes" id="UP000326837"/>
    </source>
</evidence>
<dbReference type="InterPro" id="IPR036515">
    <property type="entry name" value="Transposase_17_sf"/>
</dbReference>
<dbReference type="SUPFAM" id="SSF143422">
    <property type="entry name" value="Transposase IS200-like"/>
    <property type="match status" value="1"/>
</dbReference>
<dbReference type="GO" id="GO:0003677">
    <property type="term" value="F:DNA binding"/>
    <property type="evidence" value="ECO:0007669"/>
    <property type="project" value="InterPro"/>
</dbReference>
<accession>A0A5K7X187</accession>
<dbReference type="Gene3D" id="3.30.70.1290">
    <property type="entry name" value="Transposase IS200-like"/>
    <property type="match status" value="1"/>
</dbReference>
<dbReference type="Proteomes" id="UP000326837">
    <property type="component" value="Chromosome"/>
</dbReference>
<protein>
    <submittedName>
        <fullName evidence="1">Uncharacterized protein</fullName>
    </submittedName>
</protein>
<dbReference type="GO" id="GO:0004803">
    <property type="term" value="F:transposase activity"/>
    <property type="evidence" value="ECO:0007669"/>
    <property type="project" value="InterPro"/>
</dbReference>
<organism evidence="1 2">
    <name type="scientific">Lacipirellula parvula</name>
    <dbReference type="NCBI Taxonomy" id="2650471"/>
    <lineage>
        <taxon>Bacteria</taxon>
        <taxon>Pseudomonadati</taxon>
        <taxon>Planctomycetota</taxon>
        <taxon>Planctomycetia</taxon>
        <taxon>Pirellulales</taxon>
        <taxon>Lacipirellulaceae</taxon>
        <taxon>Lacipirellula</taxon>
    </lineage>
</organism>